<accession>A0A382KFP5</accession>
<organism evidence="2">
    <name type="scientific">marine metagenome</name>
    <dbReference type="NCBI Taxonomy" id="408172"/>
    <lineage>
        <taxon>unclassified sequences</taxon>
        <taxon>metagenomes</taxon>
        <taxon>ecological metagenomes</taxon>
    </lineage>
</organism>
<dbReference type="PANTHER" id="PTHR43038">
    <property type="entry name" value="ATP-BINDING CASSETTE, SUB-FAMILY H, MEMBER 1"/>
    <property type="match status" value="1"/>
</dbReference>
<dbReference type="GO" id="GO:0016887">
    <property type="term" value="F:ATP hydrolysis activity"/>
    <property type="evidence" value="ECO:0007669"/>
    <property type="project" value="InterPro"/>
</dbReference>
<dbReference type="PANTHER" id="PTHR43038:SF3">
    <property type="entry name" value="ABC TRANSPORTER G FAMILY MEMBER 20 ISOFORM X1"/>
    <property type="match status" value="1"/>
</dbReference>
<dbReference type="InterPro" id="IPR027417">
    <property type="entry name" value="P-loop_NTPase"/>
</dbReference>
<gene>
    <name evidence="2" type="ORF">METZ01_LOCUS274395</name>
</gene>
<evidence type="ECO:0000259" key="1">
    <source>
        <dbReference type="PROSITE" id="PS50893"/>
    </source>
</evidence>
<dbReference type="Gene3D" id="3.40.50.300">
    <property type="entry name" value="P-loop containing nucleotide triphosphate hydrolases"/>
    <property type="match status" value="1"/>
</dbReference>
<proteinExistence type="predicted"/>
<dbReference type="SUPFAM" id="SSF52540">
    <property type="entry name" value="P-loop containing nucleoside triphosphate hydrolases"/>
    <property type="match status" value="1"/>
</dbReference>
<dbReference type="GO" id="GO:0005524">
    <property type="term" value="F:ATP binding"/>
    <property type="evidence" value="ECO:0007669"/>
    <property type="project" value="InterPro"/>
</dbReference>
<dbReference type="PROSITE" id="PS00211">
    <property type="entry name" value="ABC_TRANSPORTER_1"/>
    <property type="match status" value="1"/>
</dbReference>
<feature type="non-terminal residue" evidence="2">
    <location>
        <position position="1"/>
    </location>
</feature>
<dbReference type="InterPro" id="IPR017871">
    <property type="entry name" value="ABC_transporter-like_CS"/>
</dbReference>
<name>A0A382KFP5_9ZZZZ</name>
<evidence type="ECO:0000313" key="2">
    <source>
        <dbReference type="EMBL" id="SVC21541.1"/>
    </source>
</evidence>
<protein>
    <recommendedName>
        <fullName evidence="1">ABC transporter domain-containing protein</fullName>
    </recommendedName>
</protein>
<dbReference type="AlphaFoldDB" id="A0A382KFP5"/>
<dbReference type="InterPro" id="IPR003439">
    <property type="entry name" value="ABC_transporter-like_ATP-bd"/>
</dbReference>
<dbReference type="PROSITE" id="PS50893">
    <property type="entry name" value="ABC_TRANSPORTER_2"/>
    <property type="match status" value="1"/>
</dbReference>
<feature type="domain" description="ABC transporter" evidence="1">
    <location>
        <begin position="7"/>
        <end position="176"/>
    </location>
</feature>
<dbReference type="Pfam" id="PF00005">
    <property type="entry name" value="ABC_tran"/>
    <property type="match status" value="1"/>
</dbReference>
<dbReference type="EMBL" id="UINC01079491">
    <property type="protein sequence ID" value="SVC21541.1"/>
    <property type="molecule type" value="Genomic_DNA"/>
</dbReference>
<reference evidence="2" key="1">
    <citation type="submission" date="2018-05" db="EMBL/GenBank/DDBJ databases">
        <authorList>
            <person name="Lanie J.A."/>
            <person name="Ng W.-L."/>
            <person name="Kazmierczak K.M."/>
            <person name="Andrzejewski T.M."/>
            <person name="Davidsen T.M."/>
            <person name="Wayne K.J."/>
            <person name="Tettelin H."/>
            <person name="Glass J.I."/>
            <person name="Rusch D."/>
            <person name="Podicherti R."/>
            <person name="Tsui H.-C.T."/>
            <person name="Winkler M.E."/>
        </authorList>
    </citation>
    <scope>NUCLEOTIDE SEQUENCE</scope>
</reference>
<sequence length="189" mass="20961">SDGSITVLGEKLGHNNLRRIGYMPQLNALYQELSVEENLNFFARMYGVTDRQERKISLDKVLNLIRLSERRKDSVSELSGGMRQRVSLGVALVHSPDVLILDEPTVGLDPQLRALFWDHFTSLSSLGITILISSHTMDDANHCDRLMFVQEGKIVADGTPGELRSAAGPTEATLEDAFLYFVNLSKGSL</sequence>